<evidence type="ECO:0000313" key="2">
    <source>
        <dbReference type="EMBL" id="NNM71921.1"/>
    </source>
</evidence>
<dbReference type="EMBL" id="JABEPP010000002">
    <property type="protein sequence ID" value="NNM71921.1"/>
    <property type="molecule type" value="Genomic_DNA"/>
</dbReference>
<evidence type="ECO:0000313" key="3">
    <source>
        <dbReference type="Proteomes" id="UP000564885"/>
    </source>
</evidence>
<dbReference type="Proteomes" id="UP000564885">
    <property type="component" value="Unassembled WGS sequence"/>
</dbReference>
<feature type="chain" id="PRO_5032700666" evidence="1">
    <location>
        <begin position="21"/>
        <end position="163"/>
    </location>
</feature>
<keyword evidence="1" id="KW-0732">Signal</keyword>
<comment type="caution">
    <text evidence="2">The sequence shown here is derived from an EMBL/GenBank/DDBJ whole genome shotgun (WGS) entry which is preliminary data.</text>
</comment>
<sequence length="163" mass="17812">MRRILPVVLLAAVSALPAQAAVEVGYSDPGRFTDADRAGGLMTAEGAAQALAGHLGALGRTLPAGQDLRIVILDIDLAGRLAPELDPAGSRRIMTDATWPRVRVRYELTRGGRVLARAEELVSWRDYLQRATARFAGDPLRFEKAMLAEWFEQRFGRQMGGVR</sequence>
<proteinExistence type="predicted"/>
<accession>A0A849I3K6</accession>
<organism evidence="2 3">
    <name type="scientific">Enterovirga aerilata</name>
    <dbReference type="NCBI Taxonomy" id="2730920"/>
    <lineage>
        <taxon>Bacteria</taxon>
        <taxon>Pseudomonadati</taxon>
        <taxon>Pseudomonadota</taxon>
        <taxon>Alphaproteobacteria</taxon>
        <taxon>Hyphomicrobiales</taxon>
        <taxon>Methylobacteriaceae</taxon>
        <taxon>Enterovirga</taxon>
    </lineage>
</organism>
<protein>
    <submittedName>
        <fullName evidence="2">DUF3016 domain-containing protein</fullName>
    </submittedName>
</protein>
<name>A0A849I3K6_9HYPH</name>
<dbReference type="InterPro" id="IPR021557">
    <property type="entry name" value="DUF3016"/>
</dbReference>
<dbReference type="Pfam" id="PF11454">
    <property type="entry name" value="DUF3016"/>
    <property type="match status" value="1"/>
</dbReference>
<feature type="signal peptide" evidence="1">
    <location>
        <begin position="1"/>
        <end position="20"/>
    </location>
</feature>
<reference evidence="2 3" key="1">
    <citation type="submission" date="2020-04" db="EMBL/GenBank/DDBJ databases">
        <title>Enterovirga sp. isolate from soil.</title>
        <authorList>
            <person name="Chea S."/>
            <person name="Kim D.-U."/>
        </authorList>
    </citation>
    <scope>NUCLEOTIDE SEQUENCE [LARGE SCALE GENOMIC DNA]</scope>
    <source>
        <strain evidence="2 3">DB1703</strain>
    </source>
</reference>
<keyword evidence="3" id="KW-1185">Reference proteome</keyword>
<dbReference type="AlphaFoldDB" id="A0A849I3K6"/>
<gene>
    <name evidence="2" type="ORF">HJG44_05865</name>
</gene>
<evidence type="ECO:0000256" key="1">
    <source>
        <dbReference type="SAM" id="SignalP"/>
    </source>
</evidence>
<dbReference type="RefSeq" id="WP_171217447.1">
    <property type="nucleotide sequence ID" value="NZ_JABEPP010000002.1"/>
</dbReference>